<sequence length="708" mass="79888">MTFTPRKALYSLLVIGIIGILYYLLIQQSVITLTISILSIITGIIIQPRRYKPGKRRSSRNSSVSVSDMVQQDEVIPSPKAPVYESNFSMERSDMSTHRLNCDLTYKVEEEDGDYSTVLIRVKTDVDGVKDDVDKIVMYVDGIISDLRKDGRGEYVTKKKLQPGNHSVYVNISKGLSDTVRTFNVNIRDVSNLELKLNTQLEGDEIRIDIWTKLEDSYIDVYSIRAFVNGTPVNLQRVNQGILRGYHKLSREGRLKVEAFCNYKGRTFSTMSFVEVNASDVIMNASVDNDKIILKLTNSNGFRIDLADMKMFIDDLIINPIKIDQGIYQTSTLSPGRHSIRVKGEFLGKTVDVAKEVEISGQIRSSEFNPNLLLNRRLGNVKLNELISEGGFGYVFRGTDDGEEVAVKILIPDKISSIDRFIDYINSLYKEASYLIQLSANSLGIVRIKKFHLDVNYKMLDNLRGDNLVDLINDPPYLVMELMRGGSLNNYMLSLSSKERKDLAKILIFYVGNALKSLHDIGIVHSDIKPSNILLSSSPSSDSLVTKIINGQIKVKLGDLGSAVKKGESALTYSLYSSFDQMVSVAMTSMKNPNVTKLGVFPEDDVYAFGSTLYFLVNQKVLNNVNIHGNSVDIDKWVAKNYDRFRHANSSNFFTVYNDVMNEALELCEHREVTTDRSQLDELILMMVNCDKRKRPSIDEILRRTSSL</sequence>
<dbReference type="EMBL" id="AP018929">
    <property type="protein sequence ID" value="BBG23330.1"/>
    <property type="molecule type" value="Genomic_DNA"/>
</dbReference>
<evidence type="ECO:0000256" key="1">
    <source>
        <dbReference type="ARBA" id="ARBA00022679"/>
    </source>
</evidence>
<keyword evidence="8" id="KW-1185">Reference proteome</keyword>
<dbReference type="STRING" id="1294262.GCA_001316085_01796"/>
<organism evidence="7 8">
    <name type="scientific">Sulfuracidifex tepidarius</name>
    <dbReference type="NCBI Taxonomy" id="1294262"/>
    <lineage>
        <taxon>Archaea</taxon>
        <taxon>Thermoproteota</taxon>
        <taxon>Thermoprotei</taxon>
        <taxon>Sulfolobales</taxon>
        <taxon>Sulfolobaceae</taxon>
        <taxon>Sulfuracidifex</taxon>
    </lineage>
</organism>
<dbReference type="PANTHER" id="PTHR44329">
    <property type="entry name" value="SERINE/THREONINE-PROTEIN KINASE TNNI3K-RELATED"/>
    <property type="match status" value="1"/>
</dbReference>
<gene>
    <name evidence="7" type="ORF">IC006_0614</name>
</gene>
<dbReference type="PANTHER" id="PTHR44329:SF288">
    <property type="entry name" value="MITOGEN-ACTIVATED PROTEIN KINASE KINASE KINASE 20"/>
    <property type="match status" value="1"/>
</dbReference>
<evidence type="ECO:0000256" key="4">
    <source>
        <dbReference type="ARBA" id="ARBA00022840"/>
    </source>
</evidence>
<evidence type="ECO:0000256" key="3">
    <source>
        <dbReference type="ARBA" id="ARBA00022777"/>
    </source>
</evidence>
<reference evidence="7 8" key="1">
    <citation type="journal article" date="2020" name="Int. J. Syst. Evol. Microbiol.">
        <title>Sulfuracidifex tepidarius gen. nov., sp. nov. and transfer of Sulfolobus metallicus Huber and Stetter 1992 to the genus Sulfuracidifex as Sulfuracidifex metallicus comb. nov.</title>
        <authorList>
            <person name="Itoh T."/>
            <person name="Miura T."/>
            <person name="Sakai H.D."/>
            <person name="Kato S."/>
            <person name="Ohkuma M."/>
            <person name="Takashina T."/>
        </authorList>
    </citation>
    <scope>NUCLEOTIDE SEQUENCE [LARGE SCALE GENOMIC DNA]</scope>
    <source>
        <strain evidence="7 8">IC-006</strain>
    </source>
</reference>
<dbReference type="Proteomes" id="UP000322983">
    <property type="component" value="Chromosome"/>
</dbReference>
<evidence type="ECO:0000313" key="7">
    <source>
        <dbReference type="EMBL" id="BBG23330.1"/>
    </source>
</evidence>
<evidence type="ECO:0000259" key="6">
    <source>
        <dbReference type="PROSITE" id="PS50011"/>
    </source>
</evidence>
<dbReference type="Pfam" id="PF00069">
    <property type="entry name" value="Pkinase"/>
    <property type="match status" value="1"/>
</dbReference>
<evidence type="ECO:0000313" key="8">
    <source>
        <dbReference type="Proteomes" id="UP000322983"/>
    </source>
</evidence>
<dbReference type="PROSITE" id="PS00108">
    <property type="entry name" value="PROTEIN_KINASE_ST"/>
    <property type="match status" value="1"/>
</dbReference>
<evidence type="ECO:0000256" key="2">
    <source>
        <dbReference type="ARBA" id="ARBA00022741"/>
    </source>
</evidence>
<dbReference type="GO" id="GO:0004674">
    <property type="term" value="F:protein serine/threonine kinase activity"/>
    <property type="evidence" value="ECO:0007669"/>
    <property type="project" value="TreeGrafter"/>
</dbReference>
<dbReference type="Gene3D" id="1.10.510.10">
    <property type="entry name" value="Transferase(Phosphotransferase) domain 1"/>
    <property type="match status" value="1"/>
</dbReference>
<feature type="domain" description="Protein kinase" evidence="6">
    <location>
        <begin position="381"/>
        <end position="708"/>
    </location>
</feature>
<dbReference type="InterPro" id="IPR000719">
    <property type="entry name" value="Prot_kinase_dom"/>
</dbReference>
<keyword evidence="5" id="KW-0812">Transmembrane</keyword>
<dbReference type="SUPFAM" id="SSF56112">
    <property type="entry name" value="Protein kinase-like (PK-like)"/>
    <property type="match status" value="1"/>
</dbReference>
<keyword evidence="2" id="KW-0547">Nucleotide-binding</keyword>
<dbReference type="InterPro" id="IPR051681">
    <property type="entry name" value="Ser/Thr_Kinases-Pseudokinases"/>
</dbReference>
<evidence type="ECO:0000256" key="5">
    <source>
        <dbReference type="SAM" id="Phobius"/>
    </source>
</evidence>
<keyword evidence="3" id="KW-0418">Kinase</keyword>
<keyword evidence="1" id="KW-0808">Transferase</keyword>
<keyword evidence="5" id="KW-0472">Membrane</keyword>
<accession>A0A510DTB8</accession>
<keyword evidence="5" id="KW-1133">Transmembrane helix</keyword>
<keyword evidence="4" id="KW-0067">ATP-binding</keyword>
<dbReference type="InterPro" id="IPR011009">
    <property type="entry name" value="Kinase-like_dom_sf"/>
</dbReference>
<feature type="transmembrane region" description="Helical" evidence="5">
    <location>
        <begin position="7"/>
        <end position="24"/>
    </location>
</feature>
<proteinExistence type="predicted"/>
<dbReference type="AlphaFoldDB" id="A0A510DTB8"/>
<name>A0A510DTB8_9CREN</name>
<dbReference type="KEGG" id="step:IC006_0614"/>
<dbReference type="GO" id="GO:0005524">
    <property type="term" value="F:ATP binding"/>
    <property type="evidence" value="ECO:0007669"/>
    <property type="project" value="UniProtKB-KW"/>
</dbReference>
<protein>
    <recommendedName>
        <fullName evidence="6">Protein kinase domain-containing protein</fullName>
    </recommendedName>
</protein>
<dbReference type="Gene3D" id="3.30.200.20">
    <property type="entry name" value="Phosphorylase Kinase, domain 1"/>
    <property type="match status" value="1"/>
</dbReference>
<dbReference type="InterPro" id="IPR008271">
    <property type="entry name" value="Ser/Thr_kinase_AS"/>
</dbReference>
<dbReference type="SMART" id="SM00220">
    <property type="entry name" value="S_TKc"/>
    <property type="match status" value="1"/>
</dbReference>
<dbReference type="PROSITE" id="PS50011">
    <property type="entry name" value="PROTEIN_KINASE_DOM"/>
    <property type="match status" value="1"/>
</dbReference>